<dbReference type="EMBL" id="CP007451">
    <property type="protein sequence ID" value="AHW61471.1"/>
    <property type="molecule type" value="Genomic_DNA"/>
</dbReference>
<evidence type="ECO:0000313" key="2">
    <source>
        <dbReference type="Proteomes" id="UP000023772"/>
    </source>
</evidence>
<evidence type="ECO:0008006" key="3">
    <source>
        <dbReference type="Google" id="ProtNLM"/>
    </source>
</evidence>
<dbReference type="Proteomes" id="UP000023772">
    <property type="component" value="Chromosome"/>
</dbReference>
<keyword evidence="2" id="KW-1185">Reference proteome</keyword>
<name>A0ABM5QC98_9BACT</name>
<reference evidence="1 2" key="1">
    <citation type="submission" date="2014-03" db="EMBL/GenBank/DDBJ databases">
        <title>Complete genome sequence of a deeply braunched marine Bacteroidia bacterium Draconibacterium orientale type strain FH5T.</title>
        <authorList>
            <person name="Li X."/>
            <person name="Wang X."/>
            <person name="Xie Z."/>
            <person name="Du Z."/>
            <person name="Chen G."/>
        </authorList>
    </citation>
    <scope>NUCLEOTIDE SEQUENCE [LARGE SCALE GENOMIC DNA]</scope>
    <source>
        <strain evidence="1 2">FH5</strain>
    </source>
</reference>
<gene>
    <name evidence="1" type="ORF">FH5T_01655</name>
</gene>
<evidence type="ECO:0000313" key="1">
    <source>
        <dbReference type="EMBL" id="AHW61471.1"/>
    </source>
</evidence>
<protein>
    <recommendedName>
        <fullName evidence="3">Antitoxin</fullName>
    </recommendedName>
</protein>
<dbReference type="RefSeq" id="WP_038554767.1">
    <property type="nucleotide sequence ID" value="NZ_FOHT01000006.1"/>
</dbReference>
<proteinExistence type="predicted"/>
<sequence length="67" mass="7386">MGIYTIKINEKTKAGKNLVAFLKSLKDVVSIKKVERSAAIDEALEDINQGRTFSANDSKDLLNQCLS</sequence>
<organism evidence="1 2">
    <name type="scientific">Draconibacterium orientale</name>
    <dbReference type="NCBI Taxonomy" id="1168034"/>
    <lineage>
        <taxon>Bacteria</taxon>
        <taxon>Pseudomonadati</taxon>
        <taxon>Bacteroidota</taxon>
        <taxon>Bacteroidia</taxon>
        <taxon>Marinilabiliales</taxon>
        <taxon>Prolixibacteraceae</taxon>
        <taxon>Draconibacterium</taxon>
    </lineage>
</organism>
<accession>A0ABM5QC98</accession>